<dbReference type="PRINTS" id="PR00032">
    <property type="entry name" value="HTHARAC"/>
</dbReference>
<evidence type="ECO:0000256" key="2">
    <source>
        <dbReference type="ARBA" id="ARBA00023125"/>
    </source>
</evidence>
<accession>D4F6B7</accession>
<dbReference type="EMBL" id="ADGK01000194">
    <property type="protein sequence ID" value="EFE22690.1"/>
    <property type="molecule type" value="Genomic_DNA"/>
</dbReference>
<dbReference type="InterPro" id="IPR011051">
    <property type="entry name" value="RmlC_Cupin_sf"/>
</dbReference>
<reference evidence="7 8" key="1">
    <citation type="submission" date="2010-02" db="EMBL/GenBank/DDBJ databases">
        <authorList>
            <person name="Weinstock G."/>
            <person name="Sodergren E."/>
            <person name="Clifton S."/>
            <person name="Fulton L."/>
            <person name="Fulton B."/>
            <person name="Courtney L."/>
            <person name="Fronick C."/>
            <person name="Harrison M."/>
            <person name="Strong C."/>
            <person name="Farmer C."/>
            <person name="Delahaunty K."/>
            <person name="Markovic C."/>
            <person name="Hall O."/>
            <person name="Minx P."/>
            <person name="Tomlinson C."/>
            <person name="Mitreva M."/>
            <person name="Nelson J."/>
            <person name="Hou S."/>
            <person name="Wollam A."/>
            <person name="Pepin K.H."/>
            <person name="Johnson M."/>
            <person name="Bhonagiri V."/>
            <person name="Zhang X."/>
            <person name="Suruliraj S."/>
            <person name="Warren W."/>
            <person name="Chinwalla A."/>
            <person name="Mardis E.R."/>
            <person name="Wilson R.K."/>
        </authorList>
    </citation>
    <scope>NUCLEOTIDE SEQUENCE [LARGE SCALE GENOMIC DNA]</scope>
    <source>
        <strain evidence="7 8">ATCC 23685</strain>
    </source>
</reference>
<organism evidence="7 8">
    <name type="scientific">Edwardsiella tarda ATCC 23685</name>
    <dbReference type="NCBI Taxonomy" id="500638"/>
    <lineage>
        <taxon>Bacteria</taxon>
        <taxon>Pseudomonadati</taxon>
        <taxon>Pseudomonadota</taxon>
        <taxon>Gammaproteobacteria</taxon>
        <taxon>Enterobacterales</taxon>
        <taxon>Hafniaceae</taxon>
        <taxon>Edwardsiella</taxon>
    </lineage>
</organism>
<evidence type="ECO:0000313" key="7">
    <source>
        <dbReference type="EMBL" id="EFE22690.1"/>
    </source>
</evidence>
<evidence type="ECO:0000256" key="1">
    <source>
        <dbReference type="ARBA" id="ARBA00023015"/>
    </source>
</evidence>
<keyword evidence="3" id="KW-0010">Activator</keyword>
<gene>
    <name evidence="7" type="primary">hpaA</name>
    <name evidence="7" type="ORF">EDWATA_02298</name>
</gene>
<evidence type="ECO:0000313" key="8">
    <source>
        <dbReference type="Proteomes" id="UP000003692"/>
    </source>
</evidence>
<dbReference type="PROSITE" id="PS00041">
    <property type="entry name" value="HTH_ARAC_FAMILY_1"/>
    <property type="match status" value="1"/>
</dbReference>
<dbReference type="InterPro" id="IPR011983">
    <property type="entry name" value="HpaA_TReg"/>
</dbReference>
<dbReference type="InterPro" id="IPR018060">
    <property type="entry name" value="HTH_AraC"/>
</dbReference>
<name>D4F6B7_EDWTA</name>
<dbReference type="InterPro" id="IPR018062">
    <property type="entry name" value="HTH_AraC-typ_CS"/>
</dbReference>
<dbReference type="HOGENOM" id="CLU_000445_88_2_6"/>
<dbReference type="Pfam" id="PF12833">
    <property type="entry name" value="HTH_18"/>
    <property type="match status" value="1"/>
</dbReference>
<dbReference type="InterPro" id="IPR014710">
    <property type="entry name" value="RmlC-like_jellyroll"/>
</dbReference>
<proteinExistence type="predicted"/>
<protein>
    <recommendedName>
        <fullName evidence="5">Arabinose operon regulatory protein</fullName>
    </recommendedName>
</protein>
<dbReference type="NCBIfam" id="TIGR02297">
    <property type="entry name" value="HpaA"/>
    <property type="match status" value="1"/>
</dbReference>
<dbReference type="PROSITE" id="PS01124">
    <property type="entry name" value="HTH_ARAC_FAMILY_2"/>
    <property type="match status" value="1"/>
</dbReference>
<dbReference type="InterPro" id="IPR009057">
    <property type="entry name" value="Homeodomain-like_sf"/>
</dbReference>
<dbReference type="PANTHER" id="PTHR43280">
    <property type="entry name" value="ARAC-FAMILY TRANSCRIPTIONAL REGULATOR"/>
    <property type="match status" value="1"/>
</dbReference>
<dbReference type="AlphaFoldDB" id="D4F6B7"/>
<dbReference type="SUPFAM" id="SSF46689">
    <property type="entry name" value="Homeodomain-like"/>
    <property type="match status" value="1"/>
</dbReference>
<dbReference type="InterPro" id="IPR003313">
    <property type="entry name" value="AraC-bd"/>
</dbReference>
<dbReference type="SMART" id="SM00342">
    <property type="entry name" value="HTH_ARAC"/>
    <property type="match status" value="1"/>
</dbReference>
<dbReference type="Pfam" id="PF02311">
    <property type="entry name" value="AraC_binding"/>
    <property type="match status" value="1"/>
</dbReference>
<dbReference type="InterPro" id="IPR020449">
    <property type="entry name" value="Tscrpt_reg_AraC-type_HTH"/>
</dbReference>
<dbReference type="Gene3D" id="1.10.10.60">
    <property type="entry name" value="Homeodomain-like"/>
    <property type="match status" value="1"/>
</dbReference>
<dbReference type="GO" id="GO:0043565">
    <property type="term" value="F:sequence-specific DNA binding"/>
    <property type="evidence" value="ECO:0007669"/>
    <property type="project" value="InterPro"/>
</dbReference>
<comment type="caution">
    <text evidence="7">The sequence shown here is derived from an EMBL/GenBank/DDBJ whole genome shotgun (WGS) entry which is preliminary data.</text>
</comment>
<dbReference type="Proteomes" id="UP000003692">
    <property type="component" value="Unassembled WGS sequence"/>
</dbReference>
<evidence type="ECO:0000256" key="5">
    <source>
        <dbReference type="ARBA" id="ARBA00044978"/>
    </source>
</evidence>
<sequence length="317" mass="36511">MSRAESGPFVLAWRVITMNEPVVANLDLAHDYHEAQGAEGVYYQSFSRLAAFFGRDMHVHRHDHFFQMHVLNTGQIELFLDDQRYALQAPLFVLTPPSTPHAFFTEPDSEGHVLTVRQELIWPLLESLYPYQGGREAWLDIPGVCLSLADKPQELATLNHYWALIQREATAQLAGYEHTLALLAQAAFTLLLRNVPLGERNLCVMRGEIQRFRRFNQLIDTRYPEHLPVAEYARQLGITESRLADMCRRFTNRSPKRLIFERQLREAKRLLLFSDCSVHQIAYQLGFKDPAYFTRFFSRLAGCSPSVFRTRRLAGAG</sequence>
<keyword evidence="1" id="KW-0805">Transcription regulation</keyword>
<evidence type="ECO:0000256" key="4">
    <source>
        <dbReference type="ARBA" id="ARBA00023163"/>
    </source>
</evidence>
<dbReference type="SUPFAM" id="SSF51182">
    <property type="entry name" value="RmlC-like cupins"/>
    <property type="match status" value="1"/>
</dbReference>
<keyword evidence="2" id="KW-0238">DNA-binding</keyword>
<dbReference type="PANTHER" id="PTHR43280:SF19">
    <property type="entry name" value="4-HYDROXYPHENYLACETATE CATABOLISM PROTEIN"/>
    <property type="match status" value="1"/>
</dbReference>
<dbReference type="Gene3D" id="2.60.120.10">
    <property type="entry name" value="Jelly Rolls"/>
    <property type="match status" value="1"/>
</dbReference>
<keyword evidence="4" id="KW-0804">Transcription</keyword>
<evidence type="ECO:0000259" key="6">
    <source>
        <dbReference type="PROSITE" id="PS01124"/>
    </source>
</evidence>
<feature type="domain" description="HTH araC/xylS-type" evidence="6">
    <location>
        <begin position="213"/>
        <end position="311"/>
    </location>
</feature>
<evidence type="ECO:0000256" key="3">
    <source>
        <dbReference type="ARBA" id="ARBA00023159"/>
    </source>
</evidence>
<dbReference type="GO" id="GO:0003700">
    <property type="term" value="F:DNA-binding transcription factor activity"/>
    <property type="evidence" value="ECO:0007669"/>
    <property type="project" value="InterPro"/>
</dbReference>